<protein>
    <submittedName>
        <fullName evidence="2">Uncharacterized protein LOC108559968</fullName>
    </submittedName>
</protein>
<dbReference type="GeneID" id="108559968"/>
<reference evidence="2" key="1">
    <citation type="submission" date="2025-08" db="UniProtKB">
        <authorList>
            <consortium name="RefSeq"/>
        </authorList>
    </citation>
    <scope>IDENTIFICATION</scope>
    <source>
        <tissue evidence="2">Whole Larva</tissue>
    </source>
</reference>
<evidence type="ECO:0000313" key="1">
    <source>
        <dbReference type="Proteomes" id="UP000695000"/>
    </source>
</evidence>
<gene>
    <name evidence="2" type="primary">LOC108559968</name>
</gene>
<sequence length="280" mass="32707">MSEYTNISDKENLESLIKRLAAVNEENVTYKILYDSIKDVLSDGILNDEFCKKINTVLISQELLQTAHIGPNTTVFDFQEPQVQLTYQEQVTLRDAIELKLIEKQNEIESFVKSVSKGELESSLILPHVNINDKILLDLKAQLHEEQTNYLNHLVESSNLLESIVKLRIEKLPQICDAKTQETYFNTKINEIKMKIINEKVRVSMYTEATVTFDAYQEFVRDCHVQQEECKKEIDNLKLMKEKYKIVSCKEYDEILKSYLQYKTAIDKMSELYKKLNIKC</sequence>
<organism evidence="1 2">
    <name type="scientific">Nicrophorus vespilloides</name>
    <name type="common">Boreal carrion beetle</name>
    <dbReference type="NCBI Taxonomy" id="110193"/>
    <lineage>
        <taxon>Eukaryota</taxon>
        <taxon>Metazoa</taxon>
        <taxon>Ecdysozoa</taxon>
        <taxon>Arthropoda</taxon>
        <taxon>Hexapoda</taxon>
        <taxon>Insecta</taxon>
        <taxon>Pterygota</taxon>
        <taxon>Neoptera</taxon>
        <taxon>Endopterygota</taxon>
        <taxon>Coleoptera</taxon>
        <taxon>Polyphaga</taxon>
        <taxon>Staphyliniformia</taxon>
        <taxon>Silphidae</taxon>
        <taxon>Nicrophorinae</taxon>
        <taxon>Nicrophorus</taxon>
    </lineage>
</organism>
<dbReference type="RefSeq" id="XP_017772852.1">
    <property type="nucleotide sequence ID" value="XM_017917363.1"/>
</dbReference>
<dbReference type="Proteomes" id="UP000695000">
    <property type="component" value="Unplaced"/>
</dbReference>
<accession>A0ABM1ME52</accession>
<evidence type="ECO:0000313" key="2">
    <source>
        <dbReference type="RefSeq" id="XP_017772852.1"/>
    </source>
</evidence>
<keyword evidence="1" id="KW-1185">Reference proteome</keyword>
<name>A0ABM1ME52_NICVS</name>
<proteinExistence type="predicted"/>